<dbReference type="OrthoDB" id="10012848at2759"/>
<evidence type="ECO:0000256" key="1">
    <source>
        <dbReference type="SAM" id="MobiDB-lite"/>
    </source>
</evidence>
<feature type="domain" description="Headcase N-terminal" evidence="2">
    <location>
        <begin position="106"/>
        <end position="206"/>
    </location>
</feature>
<keyword evidence="5" id="KW-1185">Reference proteome</keyword>
<evidence type="ECO:0000313" key="5">
    <source>
        <dbReference type="Proteomes" id="UP000593567"/>
    </source>
</evidence>
<name>A0A7J7JQZ5_BUGNE</name>
<dbReference type="Pfam" id="PF15353">
    <property type="entry name" value="HECA_N"/>
    <property type="match status" value="1"/>
</dbReference>
<dbReference type="PANTHER" id="PTHR13425:SF3">
    <property type="entry name" value="HEADCASE PROTEIN HOMOLOG"/>
    <property type="match status" value="1"/>
</dbReference>
<dbReference type="InterPro" id="IPR054537">
    <property type="entry name" value="HECA_N"/>
</dbReference>
<dbReference type="InterPro" id="IPR026066">
    <property type="entry name" value="Headcase"/>
</dbReference>
<dbReference type="InterPro" id="IPR031947">
    <property type="entry name" value="Headcase_mid"/>
</dbReference>
<dbReference type="Proteomes" id="UP000593567">
    <property type="component" value="Unassembled WGS sequence"/>
</dbReference>
<feature type="domain" description="Headcase middle" evidence="3">
    <location>
        <begin position="299"/>
        <end position="493"/>
    </location>
</feature>
<accession>A0A7J7JQZ5</accession>
<gene>
    <name evidence="4" type="ORF">EB796_013602</name>
</gene>
<dbReference type="Pfam" id="PF16002">
    <property type="entry name" value="Headcase"/>
    <property type="match status" value="1"/>
</dbReference>
<feature type="compositionally biased region" description="Low complexity" evidence="1">
    <location>
        <begin position="259"/>
        <end position="273"/>
    </location>
</feature>
<sequence length="502" mass="56891">MTQSSGLLTVIFTPFKRVLLHYRIRACLQLLLVNYGVGFRLSVTIRIIEFTMPHGKTGRKLLKNGEIQDNLVSDQLNAANMQPITSSCHSSTDSDINSKEGQQFFHCCTPKVCKEPGVLIGDENPGNAVRVLCNNEECSKSRWMHQLCFEEWEEHVLMFLKIFWPSKSWNDKQRAQNLWTKKGYDLAYKACNCTCGKGHLRKNLDYVSQSEDETKKSKHHHKRNDKPVPVVSVRSQPIPVTNSGAGCKPRVHIRNRTASLSSTGSSPPNSASPDGSPTQIRSMSKGGLKFEFSLTSEQAAAGNIFYHRPDLQAFNKLPPQKRNPYHIKMEDEGPYGNDEIRCFVLSALSTRRVTSMPCVVCGHELKVFDRYPLIDGTMFLTPQRYISDVELTYHGHTQYLNTVCMMCAEAAFTELHCKQCNRQWDGSALQVGTMYSYDIFAASPCCLRRLKCKNCQQLAIDPGQNSPAFFSQFSQAHTCRHCNSTAYHFVKPLCEIFYIKRL</sequence>
<feature type="compositionally biased region" description="Polar residues" evidence="1">
    <location>
        <begin position="233"/>
        <end position="244"/>
    </location>
</feature>
<organism evidence="4 5">
    <name type="scientific">Bugula neritina</name>
    <name type="common">Brown bryozoan</name>
    <name type="synonym">Sertularia neritina</name>
    <dbReference type="NCBI Taxonomy" id="10212"/>
    <lineage>
        <taxon>Eukaryota</taxon>
        <taxon>Metazoa</taxon>
        <taxon>Spiralia</taxon>
        <taxon>Lophotrochozoa</taxon>
        <taxon>Bryozoa</taxon>
        <taxon>Gymnolaemata</taxon>
        <taxon>Cheilostomatida</taxon>
        <taxon>Flustrina</taxon>
        <taxon>Buguloidea</taxon>
        <taxon>Bugulidae</taxon>
        <taxon>Bugula</taxon>
    </lineage>
</organism>
<reference evidence="4" key="1">
    <citation type="submission" date="2020-06" db="EMBL/GenBank/DDBJ databases">
        <title>Draft genome of Bugula neritina, a colonial animal packing powerful symbionts and potential medicines.</title>
        <authorList>
            <person name="Rayko M."/>
        </authorList>
    </citation>
    <scope>NUCLEOTIDE SEQUENCE [LARGE SCALE GENOMIC DNA]</scope>
    <source>
        <strain evidence="4">Kwan_BN1</strain>
    </source>
</reference>
<evidence type="ECO:0000259" key="3">
    <source>
        <dbReference type="Pfam" id="PF16002"/>
    </source>
</evidence>
<proteinExistence type="predicted"/>
<dbReference type="AlphaFoldDB" id="A0A7J7JQZ5"/>
<comment type="caution">
    <text evidence="4">The sequence shown here is derived from an EMBL/GenBank/DDBJ whole genome shotgun (WGS) entry which is preliminary data.</text>
</comment>
<protein>
    <submittedName>
        <fullName evidence="4">Hdc</fullName>
    </submittedName>
</protein>
<feature type="region of interest" description="Disordered" evidence="1">
    <location>
        <begin position="209"/>
        <end position="282"/>
    </location>
</feature>
<evidence type="ECO:0000313" key="4">
    <source>
        <dbReference type="EMBL" id="KAF6028091.1"/>
    </source>
</evidence>
<evidence type="ECO:0000259" key="2">
    <source>
        <dbReference type="Pfam" id="PF15353"/>
    </source>
</evidence>
<dbReference type="EMBL" id="VXIV02001991">
    <property type="protein sequence ID" value="KAF6028091.1"/>
    <property type="molecule type" value="Genomic_DNA"/>
</dbReference>
<dbReference type="PANTHER" id="PTHR13425">
    <property type="entry name" value="HEADCASE PROTEIN"/>
    <property type="match status" value="1"/>
</dbReference>